<name>A0A9X3N4B5_9ACTN</name>
<keyword evidence="2" id="KW-1185">Reference proteome</keyword>
<evidence type="ECO:0000313" key="2">
    <source>
        <dbReference type="Proteomes" id="UP001149140"/>
    </source>
</evidence>
<gene>
    <name evidence="1" type="ORF">OM076_39500</name>
</gene>
<comment type="caution">
    <text evidence="1">The sequence shown here is derived from an EMBL/GenBank/DDBJ whole genome shotgun (WGS) entry which is preliminary data.</text>
</comment>
<dbReference type="AlphaFoldDB" id="A0A9X3N4B5"/>
<sequence length="58" mass="6057">MSRTHPRRALPLLVAAFMLAVAAVGIATAKPQPRPTGLAAVRDAATGLPTGQRTHKPF</sequence>
<dbReference type="Proteomes" id="UP001149140">
    <property type="component" value="Unassembled WGS sequence"/>
</dbReference>
<reference evidence="1" key="1">
    <citation type="submission" date="2022-10" db="EMBL/GenBank/DDBJ databases">
        <title>The WGS of Solirubrobacter ginsenosidimutans DSM 21036.</title>
        <authorList>
            <person name="Jiang Z."/>
        </authorList>
    </citation>
    <scope>NUCLEOTIDE SEQUENCE</scope>
    <source>
        <strain evidence="1">DSM 21036</strain>
    </source>
</reference>
<dbReference type="EMBL" id="JAPDOD010000065">
    <property type="protein sequence ID" value="MDA0166417.1"/>
    <property type="molecule type" value="Genomic_DNA"/>
</dbReference>
<dbReference type="RefSeq" id="WP_270045674.1">
    <property type="nucleotide sequence ID" value="NZ_JAPDOD010000065.1"/>
</dbReference>
<proteinExistence type="predicted"/>
<accession>A0A9X3N4B5</accession>
<protein>
    <submittedName>
        <fullName evidence="1">Uncharacterized protein</fullName>
    </submittedName>
</protein>
<organism evidence="1 2">
    <name type="scientific">Solirubrobacter ginsenosidimutans</name>
    <dbReference type="NCBI Taxonomy" id="490573"/>
    <lineage>
        <taxon>Bacteria</taxon>
        <taxon>Bacillati</taxon>
        <taxon>Actinomycetota</taxon>
        <taxon>Thermoleophilia</taxon>
        <taxon>Solirubrobacterales</taxon>
        <taxon>Solirubrobacteraceae</taxon>
        <taxon>Solirubrobacter</taxon>
    </lineage>
</organism>
<evidence type="ECO:0000313" key="1">
    <source>
        <dbReference type="EMBL" id="MDA0166417.1"/>
    </source>
</evidence>